<keyword evidence="1" id="KW-0575">Peroxidase</keyword>
<sequence>MIQVGDRVPDVELYVMGPSGPETIKSEGWFQGKRVVLFALPGAFTPTCSGRHLPGYLEKADEIRSKGVDSIACLSVNDAYVMDAWRKDQGIEDEIEMLADGAGLFTSAIGLELDLSKRGYGTRSTRYAMIVKDAAVTHLNVEASGKFEVSDATTILELL</sequence>
<dbReference type="GO" id="GO:0042744">
    <property type="term" value="P:hydrogen peroxide catabolic process"/>
    <property type="evidence" value="ECO:0007669"/>
    <property type="project" value="TreeGrafter"/>
</dbReference>
<dbReference type="EMBL" id="UINC01013987">
    <property type="protein sequence ID" value="SVA59993.1"/>
    <property type="molecule type" value="Genomic_DNA"/>
</dbReference>
<evidence type="ECO:0000256" key="3">
    <source>
        <dbReference type="ARBA" id="ARBA00023002"/>
    </source>
</evidence>
<dbReference type="Gene3D" id="3.40.30.10">
    <property type="entry name" value="Glutaredoxin"/>
    <property type="match status" value="1"/>
</dbReference>
<dbReference type="GO" id="GO:0005737">
    <property type="term" value="C:cytoplasm"/>
    <property type="evidence" value="ECO:0007669"/>
    <property type="project" value="TreeGrafter"/>
</dbReference>
<evidence type="ECO:0000256" key="2">
    <source>
        <dbReference type="ARBA" id="ARBA00022862"/>
    </source>
</evidence>
<dbReference type="InterPro" id="IPR013740">
    <property type="entry name" value="Redoxin"/>
</dbReference>
<dbReference type="GO" id="GO:0045454">
    <property type="term" value="P:cell redox homeostasis"/>
    <property type="evidence" value="ECO:0007669"/>
    <property type="project" value="TreeGrafter"/>
</dbReference>
<accession>A0A381X6Z1</accession>
<dbReference type="GO" id="GO:0008379">
    <property type="term" value="F:thioredoxin peroxidase activity"/>
    <property type="evidence" value="ECO:0007669"/>
    <property type="project" value="InterPro"/>
</dbReference>
<dbReference type="InterPro" id="IPR037944">
    <property type="entry name" value="PRX5-like"/>
</dbReference>
<dbReference type="Pfam" id="PF08534">
    <property type="entry name" value="Redoxin"/>
    <property type="match status" value="1"/>
</dbReference>
<dbReference type="SUPFAM" id="SSF52833">
    <property type="entry name" value="Thioredoxin-like"/>
    <property type="match status" value="1"/>
</dbReference>
<dbReference type="InterPro" id="IPR036249">
    <property type="entry name" value="Thioredoxin-like_sf"/>
</dbReference>
<gene>
    <name evidence="6" type="ORF">METZ01_LOCUS112847</name>
</gene>
<name>A0A381X6Z1_9ZZZZ</name>
<keyword evidence="3" id="KW-0560">Oxidoreductase</keyword>
<dbReference type="PANTHER" id="PTHR10430:SF16">
    <property type="entry name" value="PEROXIREDOXIN-5, MITOCHONDRIAL"/>
    <property type="match status" value="1"/>
</dbReference>
<reference evidence="6" key="1">
    <citation type="submission" date="2018-05" db="EMBL/GenBank/DDBJ databases">
        <authorList>
            <person name="Lanie J.A."/>
            <person name="Ng W.-L."/>
            <person name="Kazmierczak K.M."/>
            <person name="Andrzejewski T.M."/>
            <person name="Davidsen T.M."/>
            <person name="Wayne K.J."/>
            <person name="Tettelin H."/>
            <person name="Glass J.I."/>
            <person name="Rusch D."/>
            <person name="Podicherti R."/>
            <person name="Tsui H.-C.T."/>
            <person name="Winkler M.E."/>
        </authorList>
    </citation>
    <scope>NUCLEOTIDE SEQUENCE</scope>
</reference>
<evidence type="ECO:0000256" key="1">
    <source>
        <dbReference type="ARBA" id="ARBA00022559"/>
    </source>
</evidence>
<dbReference type="FunFam" id="3.40.30.10:FF:000020">
    <property type="entry name" value="Peroxiredoxin"/>
    <property type="match status" value="1"/>
</dbReference>
<proteinExistence type="predicted"/>
<protein>
    <recommendedName>
        <fullName evidence="5">Thioredoxin domain-containing protein</fullName>
    </recommendedName>
</protein>
<dbReference type="PROSITE" id="PS51352">
    <property type="entry name" value="THIOREDOXIN_2"/>
    <property type="match status" value="1"/>
</dbReference>
<evidence type="ECO:0000256" key="4">
    <source>
        <dbReference type="ARBA" id="ARBA00023284"/>
    </source>
</evidence>
<dbReference type="AlphaFoldDB" id="A0A381X6Z1"/>
<keyword evidence="2" id="KW-0049">Antioxidant</keyword>
<feature type="domain" description="Thioredoxin" evidence="5">
    <location>
        <begin position="2"/>
        <end position="159"/>
    </location>
</feature>
<dbReference type="PANTHER" id="PTHR10430">
    <property type="entry name" value="PEROXIREDOXIN"/>
    <property type="match status" value="1"/>
</dbReference>
<evidence type="ECO:0000259" key="5">
    <source>
        <dbReference type="PROSITE" id="PS51352"/>
    </source>
</evidence>
<dbReference type="GO" id="GO:0034599">
    <property type="term" value="P:cellular response to oxidative stress"/>
    <property type="evidence" value="ECO:0007669"/>
    <property type="project" value="InterPro"/>
</dbReference>
<dbReference type="CDD" id="cd03013">
    <property type="entry name" value="PRX5_like"/>
    <property type="match status" value="1"/>
</dbReference>
<organism evidence="6">
    <name type="scientific">marine metagenome</name>
    <dbReference type="NCBI Taxonomy" id="408172"/>
    <lineage>
        <taxon>unclassified sequences</taxon>
        <taxon>metagenomes</taxon>
        <taxon>ecological metagenomes</taxon>
    </lineage>
</organism>
<evidence type="ECO:0000313" key="6">
    <source>
        <dbReference type="EMBL" id="SVA59993.1"/>
    </source>
</evidence>
<dbReference type="InterPro" id="IPR013766">
    <property type="entry name" value="Thioredoxin_domain"/>
</dbReference>
<keyword evidence="4" id="KW-0676">Redox-active center</keyword>